<gene>
    <name evidence="4" type="primary">kch</name>
    <name evidence="4" type="ORF">GCM10007140_32060</name>
</gene>
<protein>
    <submittedName>
        <fullName evidence="4">Potassium channel protein</fullName>
    </submittedName>
</protein>
<dbReference type="InterPro" id="IPR003148">
    <property type="entry name" value="RCK_N"/>
</dbReference>
<feature type="domain" description="RCK N-terminal" evidence="3">
    <location>
        <begin position="114"/>
        <end position="239"/>
    </location>
</feature>
<dbReference type="GO" id="GO:0034220">
    <property type="term" value="P:monoatomic ion transmembrane transport"/>
    <property type="evidence" value="ECO:0007669"/>
    <property type="project" value="UniProtKB-KW"/>
</dbReference>
<dbReference type="InterPro" id="IPR050721">
    <property type="entry name" value="Trk_Ktr_HKT_K-transport"/>
</dbReference>
<dbReference type="InterPro" id="IPR013099">
    <property type="entry name" value="K_chnl_dom"/>
</dbReference>
<keyword evidence="2" id="KW-1133">Transmembrane helix</keyword>
<keyword evidence="4" id="KW-0406">Ion transport</keyword>
<dbReference type="InterPro" id="IPR036721">
    <property type="entry name" value="RCK_C_sf"/>
</dbReference>
<dbReference type="EMBL" id="BMFK01000004">
    <property type="protein sequence ID" value="GGE80135.1"/>
    <property type="molecule type" value="Genomic_DNA"/>
</dbReference>
<organism evidence="4 5">
    <name type="scientific">Priestia taiwanensis</name>
    <dbReference type="NCBI Taxonomy" id="1347902"/>
    <lineage>
        <taxon>Bacteria</taxon>
        <taxon>Bacillati</taxon>
        <taxon>Bacillota</taxon>
        <taxon>Bacilli</taxon>
        <taxon>Bacillales</taxon>
        <taxon>Bacillaceae</taxon>
        <taxon>Priestia</taxon>
    </lineage>
</organism>
<name>A0A917AWV5_9BACI</name>
<dbReference type="InterPro" id="IPR036291">
    <property type="entry name" value="NAD(P)-bd_dom_sf"/>
</dbReference>
<accession>A0A917AWV5</accession>
<dbReference type="Gene3D" id="1.10.287.70">
    <property type="match status" value="1"/>
</dbReference>
<dbReference type="AlphaFoldDB" id="A0A917AWV5"/>
<dbReference type="PANTHER" id="PTHR43833:SF9">
    <property type="entry name" value="POTASSIUM CHANNEL PROTEIN YUGO-RELATED"/>
    <property type="match status" value="1"/>
</dbReference>
<evidence type="ECO:0000256" key="1">
    <source>
        <dbReference type="ARBA" id="ARBA00004651"/>
    </source>
</evidence>
<comment type="caution">
    <text evidence="4">The sequence shown here is derived from an EMBL/GenBank/DDBJ whole genome shotgun (WGS) entry which is preliminary data.</text>
</comment>
<dbReference type="Gene3D" id="3.40.50.720">
    <property type="entry name" value="NAD(P)-binding Rossmann-like Domain"/>
    <property type="match status" value="1"/>
</dbReference>
<dbReference type="PROSITE" id="PS51201">
    <property type="entry name" value="RCK_N"/>
    <property type="match status" value="1"/>
</dbReference>
<keyword evidence="5" id="KW-1185">Reference proteome</keyword>
<dbReference type="RefSeq" id="WP_188389512.1">
    <property type="nucleotide sequence ID" value="NZ_BMFK01000004.1"/>
</dbReference>
<feature type="transmembrane region" description="Helical" evidence="2">
    <location>
        <begin position="41"/>
        <end position="61"/>
    </location>
</feature>
<comment type="subcellular location">
    <subcellularLocation>
        <location evidence="1">Cell membrane</location>
        <topology evidence="1">Multi-pass membrane protein</topology>
    </subcellularLocation>
</comment>
<keyword evidence="4" id="KW-0813">Transport</keyword>
<reference evidence="4" key="1">
    <citation type="journal article" date="2014" name="Int. J. Syst. Evol. Microbiol.">
        <title>Complete genome sequence of Corynebacterium casei LMG S-19264T (=DSM 44701T), isolated from a smear-ripened cheese.</title>
        <authorList>
            <consortium name="US DOE Joint Genome Institute (JGI-PGF)"/>
            <person name="Walter F."/>
            <person name="Albersmeier A."/>
            <person name="Kalinowski J."/>
            <person name="Ruckert C."/>
        </authorList>
    </citation>
    <scope>NUCLEOTIDE SEQUENCE</scope>
    <source>
        <strain evidence="4">CGMCC 1.12698</strain>
    </source>
</reference>
<keyword evidence="4" id="KW-0407">Ion channel</keyword>
<dbReference type="Gene3D" id="3.30.70.1450">
    <property type="entry name" value="Regulator of K+ conductance, C-terminal domain"/>
    <property type="match status" value="1"/>
</dbReference>
<dbReference type="Proteomes" id="UP000605259">
    <property type="component" value="Unassembled WGS sequence"/>
</dbReference>
<keyword evidence="2" id="KW-0812">Transmembrane</keyword>
<reference evidence="4" key="2">
    <citation type="submission" date="2020-09" db="EMBL/GenBank/DDBJ databases">
        <authorList>
            <person name="Sun Q."/>
            <person name="Zhou Y."/>
        </authorList>
    </citation>
    <scope>NUCLEOTIDE SEQUENCE</scope>
    <source>
        <strain evidence="4">CGMCC 1.12698</strain>
    </source>
</reference>
<dbReference type="GO" id="GO:0006813">
    <property type="term" value="P:potassium ion transport"/>
    <property type="evidence" value="ECO:0007669"/>
    <property type="project" value="InterPro"/>
</dbReference>
<dbReference type="SUPFAM" id="SSF81324">
    <property type="entry name" value="Voltage-gated potassium channels"/>
    <property type="match status" value="1"/>
</dbReference>
<sequence>MLKSYIIFKRFHFSLLLKIIAILLSIMTTFGFIIYSIEPNTFGTIFNGIWWAVVTTFTVGYGDVVPKTTLGKLFGMLLILVGTGLGSYYMILFASQIFTKQESYLKGELSYKKNNHTIIIGWNERTKNMFHQLQQLCPDEEIVLIDDSLSAPPIDDMFLYFIRGNATEDTVLQKANIHSAKRVIITADQHKNELDADIQSIMTIISIKGIQPSIYCIVEILTNQHILNAKRVGADEVIEGNTLTSYMMTTAALYPSASTLFVSLANQLSNQRISMITMKDEYCNKTFEQCCLTLLKRDLLLIGVKRKGELILKPSPSFQFQEDDIFIVISN</sequence>
<evidence type="ECO:0000256" key="2">
    <source>
        <dbReference type="SAM" id="Phobius"/>
    </source>
</evidence>
<proteinExistence type="predicted"/>
<feature type="transmembrane region" description="Helical" evidence="2">
    <location>
        <begin position="12"/>
        <end position="35"/>
    </location>
</feature>
<dbReference type="PRINTS" id="PR00169">
    <property type="entry name" value="KCHANNEL"/>
</dbReference>
<evidence type="ECO:0000313" key="5">
    <source>
        <dbReference type="Proteomes" id="UP000605259"/>
    </source>
</evidence>
<evidence type="ECO:0000313" key="4">
    <source>
        <dbReference type="EMBL" id="GGE80135.1"/>
    </source>
</evidence>
<feature type="transmembrane region" description="Helical" evidence="2">
    <location>
        <begin position="73"/>
        <end position="94"/>
    </location>
</feature>
<keyword evidence="2" id="KW-0472">Membrane</keyword>
<dbReference type="SUPFAM" id="SSF116726">
    <property type="entry name" value="TrkA C-terminal domain-like"/>
    <property type="match status" value="1"/>
</dbReference>
<dbReference type="GO" id="GO:0005886">
    <property type="term" value="C:plasma membrane"/>
    <property type="evidence" value="ECO:0007669"/>
    <property type="project" value="UniProtKB-SubCell"/>
</dbReference>
<dbReference type="SUPFAM" id="SSF51735">
    <property type="entry name" value="NAD(P)-binding Rossmann-fold domains"/>
    <property type="match status" value="1"/>
</dbReference>
<dbReference type="Pfam" id="PF07885">
    <property type="entry name" value="Ion_trans_2"/>
    <property type="match status" value="1"/>
</dbReference>
<dbReference type="Pfam" id="PF02254">
    <property type="entry name" value="TrkA_N"/>
    <property type="match status" value="1"/>
</dbReference>
<dbReference type="PANTHER" id="PTHR43833">
    <property type="entry name" value="POTASSIUM CHANNEL PROTEIN 2-RELATED-RELATED"/>
    <property type="match status" value="1"/>
</dbReference>
<evidence type="ECO:0000259" key="3">
    <source>
        <dbReference type="PROSITE" id="PS51201"/>
    </source>
</evidence>